<sequence>MVIVLAGPGGVGKGTIAGQLVALDPRLWLSRSWSTRTRRPGENPDAYVFVDRAQFDEHERAGGFLERNEFHGNLYGTPRPSVDADRDVLLEIDVNGARQVREQVNDALLLFVDAPDREVQRRRLQGRGDPPERVEARIAEAERERRDAVALDCVFLVNDDLDRVVAEIRQLIDVARKARVAPPR</sequence>
<dbReference type="PANTHER" id="PTHR23117">
    <property type="entry name" value="GUANYLATE KINASE-RELATED"/>
    <property type="match status" value="1"/>
</dbReference>
<keyword evidence="3" id="KW-0418">Kinase</keyword>
<dbReference type="PROSITE" id="PS50052">
    <property type="entry name" value="GUANYLATE_KINASE_2"/>
    <property type="match status" value="1"/>
</dbReference>
<dbReference type="SUPFAM" id="SSF52540">
    <property type="entry name" value="P-loop containing nucleoside triphosphate hydrolases"/>
    <property type="match status" value="1"/>
</dbReference>
<protein>
    <submittedName>
        <fullName evidence="5">Unannotated protein</fullName>
    </submittedName>
</protein>
<gene>
    <name evidence="5" type="ORF">UFOPK2754_00254</name>
    <name evidence="6" type="ORF">UFOPK3139_02862</name>
    <name evidence="7" type="ORF">UFOPK3543_01891</name>
    <name evidence="8" type="ORF">UFOPK3967_00867</name>
</gene>
<evidence type="ECO:0000313" key="5">
    <source>
        <dbReference type="EMBL" id="CAB4727482.1"/>
    </source>
</evidence>
<evidence type="ECO:0000259" key="4">
    <source>
        <dbReference type="PROSITE" id="PS50052"/>
    </source>
</evidence>
<dbReference type="Gene3D" id="3.30.63.10">
    <property type="entry name" value="Guanylate Kinase phosphate binding domain"/>
    <property type="match status" value="1"/>
</dbReference>
<evidence type="ECO:0000256" key="2">
    <source>
        <dbReference type="ARBA" id="ARBA00022679"/>
    </source>
</evidence>
<dbReference type="AlphaFoldDB" id="A0A6J6RYB2"/>
<reference evidence="5" key="1">
    <citation type="submission" date="2020-05" db="EMBL/GenBank/DDBJ databases">
        <authorList>
            <person name="Chiriac C."/>
            <person name="Salcher M."/>
            <person name="Ghai R."/>
            <person name="Kavagutti S V."/>
        </authorList>
    </citation>
    <scope>NUCLEOTIDE SEQUENCE</scope>
</reference>
<organism evidence="5">
    <name type="scientific">freshwater metagenome</name>
    <dbReference type="NCBI Taxonomy" id="449393"/>
    <lineage>
        <taxon>unclassified sequences</taxon>
        <taxon>metagenomes</taxon>
        <taxon>ecological metagenomes</taxon>
    </lineage>
</organism>
<dbReference type="InterPro" id="IPR008145">
    <property type="entry name" value="GK/Ca_channel_bsu"/>
</dbReference>
<evidence type="ECO:0000313" key="6">
    <source>
        <dbReference type="EMBL" id="CAB4836419.1"/>
    </source>
</evidence>
<dbReference type="EMBL" id="CAFBOS010000039">
    <property type="protein sequence ID" value="CAB4988937.1"/>
    <property type="molecule type" value="Genomic_DNA"/>
</dbReference>
<dbReference type="EMBL" id="CAFBMH010000075">
    <property type="protein sequence ID" value="CAB4917343.1"/>
    <property type="molecule type" value="Genomic_DNA"/>
</dbReference>
<evidence type="ECO:0000256" key="1">
    <source>
        <dbReference type="ARBA" id="ARBA00005790"/>
    </source>
</evidence>
<dbReference type="GO" id="GO:0005829">
    <property type="term" value="C:cytosol"/>
    <property type="evidence" value="ECO:0007669"/>
    <property type="project" value="TreeGrafter"/>
</dbReference>
<feature type="domain" description="Guanylate kinase-like" evidence="4">
    <location>
        <begin position="1"/>
        <end position="173"/>
    </location>
</feature>
<evidence type="ECO:0000313" key="7">
    <source>
        <dbReference type="EMBL" id="CAB4917343.1"/>
    </source>
</evidence>
<dbReference type="CDD" id="cd00071">
    <property type="entry name" value="GMPK"/>
    <property type="match status" value="1"/>
</dbReference>
<accession>A0A6J6RYB2</accession>
<keyword evidence="2" id="KW-0808">Transferase</keyword>
<proteinExistence type="inferred from homology"/>
<dbReference type="EMBL" id="CAFABA010000173">
    <property type="protein sequence ID" value="CAB4836419.1"/>
    <property type="molecule type" value="Genomic_DNA"/>
</dbReference>
<evidence type="ECO:0000256" key="3">
    <source>
        <dbReference type="ARBA" id="ARBA00022777"/>
    </source>
</evidence>
<dbReference type="PANTHER" id="PTHR23117:SF13">
    <property type="entry name" value="GUANYLATE KINASE"/>
    <property type="match status" value="1"/>
</dbReference>
<dbReference type="EMBL" id="CAEZYR010000005">
    <property type="protein sequence ID" value="CAB4727482.1"/>
    <property type="molecule type" value="Genomic_DNA"/>
</dbReference>
<dbReference type="InterPro" id="IPR008144">
    <property type="entry name" value="Guanylate_kin-like_dom"/>
</dbReference>
<evidence type="ECO:0000313" key="8">
    <source>
        <dbReference type="EMBL" id="CAB4988937.1"/>
    </source>
</evidence>
<dbReference type="InterPro" id="IPR027417">
    <property type="entry name" value="P-loop_NTPase"/>
</dbReference>
<dbReference type="SMART" id="SM00072">
    <property type="entry name" value="GuKc"/>
    <property type="match status" value="1"/>
</dbReference>
<name>A0A6J6RYB2_9ZZZZ</name>
<comment type="similarity">
    <text evidence="1">Belongs to the guanylate kinase family.</text>
</comment>
<dbReference type="Pfam" id="PF00625">
    <property type="entry name" value="Guanylate_kin"/>
    <property type="match status" value="1"/>
</dbReference>
<dbReference type="Gene3D" id="3.40.50.300">
    <property type="entry name" value="P-loop containing nucleotide triphosphate hydrolases"/>
    <property type="match status" value="1"/>
</dbReference>
<dbReference type="GO" id="GO:0004385">
    <property type="term" value="F:GMP kinase activity"/>
    <property type="evidence" value="ECO:0007669"/>
    <property type="project" value="TreeGrafter"/>
</dbReference>